<protein>
    <submittedName>
        <fullName evidence="1">Uncharacterized protein</fullName>
    </submittedName>
</protein>
<name>A0A2A6CVR7_PRIPA</name>
<gene>
    <name evidence="1" type="primary">WBGene00282560</name>
</gene>
<reference evidence="1" key="2">
    <citation type="submission" date="2022-06" db="UniProtKB">
        <authorList>
            <consortium name="EnsemblMetazoa"/>
        </authorList>
    </citation>
    <scope>IDENTIFICATION</scope>
    <source>
        <strain evidence="1">PS312</strain>
    </source>
</reference>
<dbReference type="EnsemblMetazoa" id="PPA44191.1">
    <property type="protein sequence ID" value="PPA44191.1"/>
    <property type="gene ID" value="WBGene00282560"/>
</dbReference>
<sequence>MFQPFSVQIASAQAQGGMTGALGVVVGTVGTVGVVVVINGVVVGGATSGQLKKGVAAEMK</sequence>
<evidence type="ECO:0000313" key="2">
    <source>
        <dbReference type="Proteomes" id="UP000005239"/>
    </source>
</evidence>
<reference evidence="2" key="1">
    <citation type="journal article" date="2008" name="Nat. Genet.">
        <title>The Pristionchus pacificus genome provides a unique perspective on nematode lifestyle and parasitism.</title>
        <authorList>
            <person name="Dieterich C."/>
            <person name="Clifton S.W."/>
            <person name="Schuster L.N."/>
            <person name="Chinwalla A."/>
            <person name="Delehaunty K."/>
            <person name="Dinkelacker I."/>
            <person name="Fulton L."/>
            <person name="Fulton R."/>
            <person name="Godfrey J."/>
            <person name="Minx P."/>
            <person name="Mitreva M."/>
            <person name="Roeseler W."/>
            <person name="Tian H."/>
            <person name="Witte H."/>
            <person name="Yang S.P."/>
            <person name="Wilson R.K."/>
            <person name="Sommer R.J."/>
        </authorList>
    </citation>
    <scope>NUCLEOTIDE SEQUENCE [LARGE SCALE GENOMIC DNA]</scope>
    <source>
        <strain evidence="2">PS312</strain>
    </source>
</reference>
<organism evidence="1 2">
    <name type="scientific">Pristionchus pacificus</name>
    <name type="common">Parasitic nematode worm</name>
    <dbReference type="NCBI Taxonomy" id="54126"/>
    <lineage>
        <taxon>Eukaryota</taxon>
        <taxon>Metazoa</taxon>
        <taxon>Ecdysozoa</taxon>
        <taxon>Nematoda</taxon>
        <taxon>Chromadorea</taxon>
        <taxon>Rhabditida</taxon>
        <taxon>Rhabditina</taxon>
        <taxon>Diplogasteromorpha</taxon>
        <taxon>Diplogasteroidea</taxon>
        <taxon>Neodiplogasteridae</taxon>
        <taxon>Pristionchus</taxon>
    </lineage>
</organism>
<evidence type="ECO:0000313" key="1">
    <source>
        <dbReference type="EnsemblMetazoa" id="PPA44191.1"/>
    </source>
</evidence>
<proteinExistence type="predicted"/>
<dbReference type="AlphaFoldDB" id="A0A2A6CVR7"/>
<accession>A0A2A6CVR7</accession>
<accession>A0A8R1UZK9</accession>
<dbReference type="Proteomes" id="UP000005239">
    <property type="component" value="Unassembled WGS sequence"/>
</dbReference>
<keyword evidence="2" id="KW-1185">Reference proteome</keyword>